<dbReference type="Pfam" id="PF04055">
    <property type="entry name" value="Radical_SAM"/>
    <property type="match status" value="1"/>
</dbReference>
<sequence>MEHKPKEFGKRAMKIDIIIVYIQRYRKGHEVHFVPPLTGIHLAALTPAKHTVRVIHQQVETVNLDSEADVIVLSFFSGFAPEAYRLAGEYRKRGKITIAGGPHVTFAPEEALGFVDSIVIGEGESVWEQIFQDIEQNRLQQRYVGEAIPLTNVPTPRYDLLPPQYFIRRVVQATRGCPFTCSFCTVPVLNPGFRTRPVEAVLNDVRYNKFKWWWQRKTVWFWDDNLTANRPYIKELLRQMIPLRKWWLTQASMDITKDDELLDLMRDSGCIGIFFGIESFGQESLEDAGKRQNKVAEYQSKIKKLHDRGIGVMAGFISGLDGDTPESIRDMANQLEEIGVDVPFLSILTPFKGTRSYSKMMDADRLRSDLGWEFYNGYNVTFMPSKMTPAELLKAHRDLWRSAFSLSAIFRRISKSLFTLRGGAMMMCGIMNLFYGLKALTNNEPISFEGTDKYKSIRETTDLIPHSPQKVESM</sequence>
<dbReference type="InterPro" id="IPR007197">
    <property type="entry name" value="rSAM"/>
</dbReference>
<evidence type="ECO:0000256" key="1">
    <source>
        <dbReference type="ARBA" id="ARBA00001966"/>
    </source>
</evidence>
<organism evidence="10 11">
    <name type="scientific">Synechocystis salina LEGE 00031</name>
    <dbReference type="NCBI Taxonomy" id="1828736"/>
    <lineage>
        <taxon>Bacteria</taxon>
        <taxon>Bacillati</taxon>
        <taxon>Cyanobacteriota</taxon>
        <taxon>Cyanophyceae</taxon>
        <taxon>Synechococcales</taxon>
        <taxon>Merismopediaceae</taxon>
        <taxon>Synechocystis</taxon>
    </lineage>
</organism>
<dbReference type="Gene3D" id="3.80.30.20">
    <property type="entry name" value="tm_1862 like domain"/>
    <property type="match status" value="1"/>
</dbReference>
<keyword evidence="2" id="KW-0489">Methyltransferase</keyword>
<evidence type="ECO:0000256" key="3">
    <source>
        <dbReference type="ARBA" id="ARBA00022679"/>
    </source>
</evidence>
<dbReference type="PROSITE" id="PS51332">
    <property type="entry name" value="B12_BINDING"/>
    <property type="match status" value="1"/>
</dbReference>
<evidence type="ECO:0000256" key="4">
    <source>
        <dbReference type="ARBA" id="ARBA00022691"/>
    </source>
</evidence>
<accession>A0ABR9VMM8</accession>
<dbReference type="PANTHER" id="PTHR43409:SF7">
    <property type="entry name" value="BLL1977 PROTEIN"/>
    <property type="match status" value="1"/>
</dbReference>
<dbReference type="InterPro" id="IPR058240">
    <property type="entry name" value="rSAM_sf"/>
</dbReference>
<keyword evidence="7" id="KW-0411">Iron-sulfur</keyword>
<dbReference type="InterPro" id="IPR006158">
    <property type="entry name" value="Cobalamin-bd"/>
</dbReference>
<dbReference type="Proteomes" id="UP000658720">
    <property type="component" value="Unassembled WGS sequence"/>
</dbReference>
<keyword evidence="4" id="KW-0949">S-adenosyl-L-methionine</keyword>
<dbReference type="Pfam" id="PF02310">
    <property type="entry name" value="B12-binding"/>
    <property type="match status" value="1"/>
</dbReference>
<comment type="caution">
    <text evidence="10">The sequence shown here is derived from an EMBL/GenBank/DDBJ whole genome shotgun (WGS) entry which is preliminary data.</text>
</comment>
<evidence type="ECO:0000259" key="8">
    <source>
        <dbReference type="PROSITE" id="PS51332"/>
    </source>
</evidence>
<dbReference type="SFLD" id="SFLDS00029">
    <property type="entry name" value="Radical_SAM"/>
    <property type="match status" value="1"/>
</dbReference>
<evidence type="ECO:0000256" key="6">
    <source>
        <dbReference type="ARBA" id="ARBA00023004"/>
    </source>
</evidence>
<dbReference type="PANTHER" id="PTHR43409">
    <property type="entry name" value="ANAEROBIC MAGNESIUM-PROTOPORPHYRIN IX MONOMETHYL ESTER CYCLASE-RELATED"/>
    <property type="match status" value="1"/>
</dbReference>
<feature type="domain" description="B12-binding" evidence="8">
    <location>
        <begin position="1"/>
        <end position="141"/>
    </location>
</feature>
<dbReference type="InterPro" id="IPR006638">
    <property type="entry name" value="Elp3/MiaA/NifB-like_rSAM"/>
</dbReference>
<keyword evidence="11" id="KW-1185">Reference proteome</keyword>
<evidence type="ECO:0000313" key="10">
    <source>
        <dbReference type="EMBL" id="MBE9252600.1"/>
    </source>
</evidence>
<evidence type="ECO:0000256" key="7">
    <source>
        <dbReference type="ARBA" id="ARBA00023014"/>
    </source>
</evidence>
<dbReference type="CDD" id="cd02068">
    <property type="entry name" value="radical_SAM_B12_BD"/>
    <property type="match status" value="1"/>
</dbReference>
<proteinExistence type="predicted"/>
<dbReference type="PROSITE" id="PS51918">
    <property type="entry name" value="RADICAL_SAM"/>
    <property type="match status" value="1"/>
</dbReference>
<feature type="domain" description="Radical SAM core" evidence="9">
    <location>
        <begin position="163"/>
        <end position="391"/>
    </location>
</feature>
<dbReference type="SUPFAM" id="SSF102114">
    <property type="entry name" value="Radical SAM enzymes"/>
    <property type="match status" value="1"/>
</dbReference>
<reference evidence="10 11" key="1">
    <citation type="submission" date="2020-10" db="EMBL/GenBank/DDBJ databases">
        <authorList>
            <person name="Castelo-Branco R."/>
            <person name="Eusebio N."/>
            <person name="Adriana R."/>
            <person name="Vieira A."/>
            <person name="Brugerolle De Fraissinette N."/>
            <person name="Rezende De Castro R."/>
            <person name="Schneider M.P."/>
            <person name="Vasconcelos V."/>
            <person name="Leao P.N."/>
        </authorList>
    </citation>
    <scope>NUCLEOTIDE SEQUENCE [LARGE SCALE GENOMIC DNA]</scope>
    <source>
        <strain evidence="10 11">LEGE 00031</strain>
    </source>
</reference>
<keyword evidence="3" id="KW-0808">Transferase</keyword>
<dbReference type="InterPro" id="IPR051198">
    <property type="entry name" value="BchE-like"/>
</dbReference>
<comment type="cofactor">
    <cofactor evidence="1">
        <name>[4Fe-4S] cluster</name>
        <dbReference type="ChEBI" id="CHEBI:49883"/>
    </cofactor>
</comment>
<dbReference type="Gene3D" id="3.40.50.280">
    <property type="entry name" value="Cobalamin-binding domain"/>
    <property type="match status" value="1"/>
</dbReference>
<gene>
    <name evidence="10" type="ORF">IQ217_01780</name>
</gene>
<keyword evidence="6" id="KW-0408">Iron</keyword>
<dbReference type="SFLD" id="SFLDG01123">
    <property type="entry name" value="methyltransferase_(Class_B)"/>
    <property type="match status" value="1"/>
</dbReference>
<name>A0ABR9VMM8_9SYNC</name>
<dbReference type="SFLD" id="SFLDG01082">
    <property type="entry name" value="B12-binding_domain_containing"/>
    <property type="match status" value="1"/>
</dbReference>
<keyword evidence="5" id="KW-0479">Metal-binding</keyword>
<evidence type="ECO:0000256" key="5">
    <source>
        <dbReference type="ARBA" id="ARBA00022723"/>
    </source>
</evidence>
<dbReference type="InterPro" id="IPR023404">
    <property type="entry name" value="rSAM_horseshoe"/>
</dbReference>
<evidence type="ECO:0000256" key="2">
    <source>
        <dbReference type="ARBA" id="ARBA00022603"/>
    </source>
</evidence>
<evidence type="ECO:0000313" key="11">
    <source>
        <dbReference type="Proteomes" id="UP000658720"/>
    </source>
</evidence>
<evidence type="ECO:0000259" key="9">
    <source>
        <dbReference type="PROSITE" id="PS51918"/>
    </source>
</evidence>
<dbReference type="InterPro" id="IPR034466">
    <property type="entry name" value="Methyltransferase_Class_B"/>
</dbReference>
<dbReference type="EMBL" id="JADEVV010000003">
    <property type="protein sequence ID" value="MBE9252600.1"/>
    <property type="molecule type" value="Genomic_DNA"/>
</dbReference>
<protein>
    <submittedName>
        <fullName evidence="10">B12-binding domain-containing radical SAM protein</fullName>
    </submittedName>
</protein>
<dbReference type="SMART" id="SM00729">
    <property type="entry name" value="Elp3"/>
    <property type="match status" value="1"/>
</dbReference>